<organism evidence="2">
    <name type="scientific">viral metagenome</name>
    <dbReference type="NCBI Taxonomy" id="1070528"/>
    <lineage>
        <taxon>unclassified sequences</taxon>
        <taxon>metagenomes</taxon>
        <taxon>organismal metagenomes</taxon>
    </lineage>
</organism>
<sequence>MGSCMSLPEPLFDHQTIMIPVEPEPVRPASIRVPRPESTDDDQTPELTTCETGD</sequence>
<feature type="compositionally biased region" description="Polar residues" evidence="1">
    <location>
        <begin position="45"/>
        <end position="54"/>
    </location>
</feature>
<proteinExistence type="predicted"/>
<evidence type="ECO:0000313" key="2">
    <source>
        <dbReference type="EMBL" id="QHT19541.1"/>
    </source>
</evidence>
<evidence type="ECO:0000256" key="1">
    <source>
        <dbReference type="SAM" id="MobiDB-lite"/>
    </source>
</evidence>
<reference evidence="2" key="1">
    <citation type="journal article" date="2020" name="Nature">
        <title>Giant virus diversity and host interactions through global metagenomics.</title>
        <authorList>
            <person name="Schulz F."/>
            <person name="Roux S."/>
            <person name="Paez-Espino D."/>
            <person name="Jungbluth S."/>
            <person name="Walsh D.A."/>
            <person name="Denef V.J."/>
            <person name="McMahon K.D."/>
            <person name="Konstantinidis K.T."/>
            <person name="Eloe-Fadrosh E.A."/>
            <person name="Kyrpides N.C."/>
            <person name="Woyke T."/>
        </authorList>
    </citation>
    <scope>NUCLEOTIDE SEQUENCE</scope>
    <source>
        <strain evidence="2">GVMAG-M-3300023174-57</strain>
    </source>
</reference>
<name>A0A6C0DSN7_9ZZZZ</name>
<dbReference type="AlphaFoldDB" id="A0A6C0DSN7"/>
<accession>A0A6C0DSN7</accession>
<feature type="region of interest" description="Disordered" evidence="1">
    <location>
        <begin position="1"/>
        <end position="54"/>
    </location>
</feature>
<protein>
    <submittedName>
        <fullName evidence="2">Uncharacterized protein</fullName>
    </submittedName>
</protein>
<dbReference type="EMBL" id="MN739667">
    <property type="protein sequence ID" value="QHT19541.1"/>
    <property type="molecule type" value="Genomic_DNA"/>
</dbReference>